<dbReference type="EMBL" id="CAJVPV010006879">
    <property type="protein sequence ID" value="CAG8611787.1"/>
    <property type="molecule type" value="Genomic_DNA"/>
</dbReference>
<evidence type="ECO:0000313" key="4">
    <source>
        <dbReference type="Proteomes" id="UP000789342"/>
    </source>
</evidence>
<protein>
    <submittedName>
        <fullName evidence="3">12244_t:CDS:1</fullName>
    </submittedName>
</protein>
<dbReference type="GO" id="GO:0004850">
    <property type="term" value="F:uridine phosphorylase activity"/>
    <property type="evidence" value="ECO:0007669"/>
    <property type="project" value="TreeGrafter"/>
</dbReference>
<sequence>MRQQVINNSVETSEGEDRAFHVGVKRGEVANRILIVNDSARAIALSKLLDKHPKPFVLESKRGGFLTITGRYNKVPISVMSVMVGYTMMDIFLREIRQVVDGDLTIIRLGMCDSIGNPNVGDVIVPHGAFSISRNYDYFIKGVDTVDCLPIVDNPYNISKVAYGSEELSRELKAELSQALYPSPIYTCLNASSDSFYASQGRIDPNFIDDNNELITTIVEKYPDVHIMDMENFILYHLANMCNYNPQPPSVNSKDASPNSSQTGIGNYSKQDGLLGVKNGGHNGSGILLNSHLNSSQSSFHSSQQSQNGTHSPLHSSHLKPPTTDLGSVGSMNSLKSRVPRNDGLTRSNHSSTTVSANSVPLKQKHSLSFLKSSKSGLSSGSGHRNSNSFSGYKSLQPQITVTTTTNSHITYTANPYYSNNRHQNSSSTLNNSHVFSQSNNRNSTSIKATSAMMICYDTKTNSQIPPEMMQNLEKICGEAILNTLAKTQVCYVHEEEGSVWNFDYVESINGKKKRTKSIKKSKEGGVGKGEKLNVNDNRSAMNGKVERHYSKSLDITRSAAYDRSFELCRNDITSKNNSFGVPKFNNSFGANSPYVKSPPFKNSDVFKSDGTETIAGRYSIDIVNGNKYQNYGSKNRFGKIFGGGGGSAVANEAIGRYSIDVGGGYDARGHVIFEASAEDGYKESGGGKLRRVMSRMLKIKKKSSNLRK</sequence>
<organism evidence="3 4">
    <name type="scientific">Acaulospora morrowiae</name>
    <dbReference type="NCBI Taxonomy" id="94023"/>
    <lineage>
        <taxon>Eukaryota</taxon>
        <taxon>Fungi</taxon>
        <taxon>Fungi incertae sedis</taxon>
        <taxon>Mucoromycota</taxon>
        <taxon>Glomeromycotina</taxon>
        <taxon>Glomeromycetes</taxon>
        <taxon>Diversisporales</taxon>
        <taxon>Acaulosporaceae</taxon>
        <taxon>Acaulospora</taxon>
    </lineage>
</organism>
<dbReference type="GO" id="GO:0006218">
    <property type="term" value="P:uridine catabolic process"/>
    <property type="evidence" value="ECO:0007669"/>
    <property type="project" value="TreeGrafter"/>
</dbReference>
<feature type="compositionally biased region" description="Low complexity" evidence="1">
    <location>
        <begin position="373"/>
        <end position="384"/>
    </location>
</feature>
<feature type="compositionally biased region" description="Polar residues" evidence="1">
    <location>
        <begin position="249"/>
        <end position="270"/>
    </location>
</feature>
<comment type="caution">
    <text evidence="3">The sequence shown here is derived from an EMBL/GenBank/DDBJ whole genome shotgun (WGS) entry which is preliminary data.</text>
</comment>
<dbReference type="Pfam" id="PF01048">
    <property type="entry name" value="PNP_UDP_1"/>
    <property type="match status" value="1"/>
</dbReference>
<keyword evidence="4" id="KW-1185">Reference proteome</keyword>
<proteinExistence type="predicted"/>
<dbReference type="AlphaFoldDB" id="A0A9N9CRM2"/>
<gene>
    <name evidence="3" type="ORF">AMORRO_LOCUS8251</name>
</gene>
<dbReference type="Gene3D" id="3.40.50.1580">
    <property type="entry name" value="Nucleoside phosphorylase domain"/>
    <property type="match status" value="1"/>
</dbReference>
<dbReference type="PANTHER" id="PTHR43691:SF14">
    <property type="entry name" value="URIDINE PHOSPHORYLASE"/>
    <property type="match status" value="1"/>
</dbReference>
<dbReference type="InterPro" id="IPR035994">
    <property type="entry name" value="Nucleoside_phosphorylase_sf"/>
</dbReference>
<feature type="compositionally biased region" description="Polar residues" evidence="1">
    <location>
        <begin position="345"/>
        <end position="361"/>
    </location>
</feature>
<evidence type="ECO:0000259" key="2">
    <source>
        <dbReference type="Pfam" id="PF01048"/>
    </source>
</evidence>
<feature type="domain" description="Nucleoside phosphorylase" evidence="2">
    <location>
        <begin position="34"/>
        <end position="243"/>
    </location>
</feature>
<dbReference type="GO" id="GO:0005829">
    <property type="term" value="C:cytosol"/>
    <property type="evidence" value="ECO:0007669"/>
    <property type="project" value="TreeGrafter"/>
</dbReference>
<dbReference type="Proteomes" id="UP000789342">
    <property type="component" value="Unassembled WGS sequence"/>
</dbReference>
<evidence type="ECO:0000256" key="1">
    <source>
        <dbReference type="SAM" id="MobiDB-lite"/>
    </source>
</evidence>
<feature type="region of interest" description="Disordered" evidence="1">
    <location>
        <begin position="419"/>
        <end position="444"/>
    </location>
</feature>
<accession>A0A9N9CRM2</accession>
<dbReference type="InterPro" id="IPR000845">
    <property type="entry name" value="Nucleoside_phosphorylase_d"/>
</dbReference>
<feature type="compositionally biased region" description="Low complexity" evidence="1">
    <location>
        <begin position="288"/>
        <end position="308"/>
    </location>
</feature>
<dbReference type="PANTHER" id="PTHR43691">
    <property type="entry name" value="URIDINE PHOSPHORYLASE"/>
    <property type="match status" value="1"/>
</dbReference>
<dbReference type="OrthoDB" id="416752at2759"/>
<feature type="region of interest" description="Disordered" evidence="1">
    <location>
        <begin position="373"/>
        <end position="393"/>
    </location>
</feature>
<reference evidence="3" key="1">
    <citation type="submission" date="2021-06" db="EMBL/GenBank/DDBJ databases">
        <authorList>
            <person name="Kallberg Y."/>
            <person name="Tangrot J."/>
            <person name="Rosling A."/>
        </authorList>
    </citation>
    <scope>NUCLEOTIDE SEQUENCE</scope>
    <source>
        <strain evidence="3">CL551</strain>
    </source>
</reference>
<name>A0A9N9CRM2_9GLOM</name>
<evidence type="ECO:0000313" key="3">
    <source>
        <dbReference type="EMBL" id="CAG8611787.1"/>
    </source>
</evidence>
<feature type="region of interest" description="Disordered" evidence="1">
    <location>
        <begin position="249"/>
        <end position="361"/>
    </location>
</feature>
<dbReference type="SUPFAM" id="SSF53167">
    <property type="entry name" value="Purine and uridine phosphorylases"/>
    <property type="match status" value="1"/>
</dbReference>